<accession>A0ABN0C749</accession>
<protein>
    <submittedName>
        <fullName evidence="2">Uncharacterized protein</fullName>
    </submittedName>
</protein>
<evidence type="ECO:0000313" key="3">
    <source>
        <dbReference type="Proteomes" id="UP000003179"/>
    </source>
</evidence>
<evidence type="ECO:0000313" key="2">
    <source>
        <dbReference type="EMBL" id="EFS92971.1"/>
    </source>
</evidence>
<organism evidence="2 3">
    <name type="scientific">Cutibacterium modestum HL044PA1</name>
    <dbReference type="NCBI Taxonomy" id="765109"/>
    <lineage>
        <taxon>Bacteria</taxon>
        <taxon>Bacillati</taxon>
        <taxon>Actinomycetota</taxon>
        <taxon>Actinomycetes</taxon>
        <taxon>Propionibacteriales</taxon>
        <taxon>Propionibacteriaceae</taxon>
        <taxon>Cutibacterium</taxon>
        <taxon>Cutibacterium modestum</taxon>
    </lineage>
</organism>
<keyword evidence="1" id="KW-1133">Transmembrane helix</keyword>
<dbReference type="Proteomes" id="UP000003179">
    <property type="component" value="Unassembled WGS sequence"/>
</dbReference>
<sequence>MKFFSYQVRGVPISINPVLALLLEGIFYMVEVTGMLLLAILLYRRLSR</sequence>
<keyword evidence="3" id="KW-1185">Reference proteome</keyword>
<evidence type="ECO:0000256" key="1">
    <source>
        <dbReference type="SAM" id="Phobius"/>
    </source>
</evidence>
<keyword evidence="1" id="KW-0812">Transmembrane</keyword>
<gene>
    <name evidence="2" type="ORF">HMPREF9607_00822</name>
</gene>
<proteinExistence type="predicted"/>
<name>A0ABN0C749_9ACTN</name>
<dbReference type="EMBL" id="ADZU01000015">
    <property type="protein sequence ID" value="EFS92971.1"/>
    <property type="molecule type" value="Genomic_DNA"/>
</dbReference>
<comment type="caution">
    <text evidence="2">The sequence shown here is derived from an EMBL/GenBank/DDBJ whole genome shotgun (WGS) entry which is preliminary data.</text>
</comment>
<keyword evidence="1" id="KW-0472">Membrane</keyword>
<reference evidence="2" key="1">
    <citation type="submission" date="2010-08" db="EMBL/GenBank/DDBJ databases">
        <authorList>
            <person name="Weinstock G."/>
            <person name="Sodergren E."/>
            <person name="Clifton S."/>
            <person name="Fulton L."/>
            <person name="Fulton B."/>
            <person name="Courtney L."/>
            <person name="Fronick C."/>
            <person name="Harrison M."/>
            <person name="Strong C."/>
            <person name="Farmer C."/>
            <person name="Delahaunty K."/>
            <person name="Markovic C."/>
            <person name="Hall O."/>
            <person name="Minx P."/>
            <person name="Tomlinson C."/>
            <person name="Mitreva M."/>
            <person name="Hou S."/>
            <person name="Chen J."/>
            <person name="Wollam A."/>
            <person name="Pepin K.H."/>
            <person name="Johnson M."/>
            <person name="Bhonagiri V."/>
            <person name="Zhang X."/>
            <person name="Suruliraj S."/>
            <person name="Warren W."/>
            <person name="Chinwalla A."/>
            <person name="Mardis E.R."/>
            <person name="Wilson R.K."/>
        </authorList>
    </citation>
    <scope>NUCLEOTIDE SEQUENCE [LARGE SCALE GENOMIC DNA]</scope>
    <source>
        <strain evidence="2">HL044PA1</strain>
    </source>
</reference>
<feature type="transmembrane region" description="Helical" evidence="1">
    <location>
        <begin position="20"/>
        <end position="43"/>
    </location>
</feature>